<accession>A0A834W946</accession>
<dbReference type="AlphaFoldDB" id="A0A834W946"/>
<dbReference type="InterPro" id="IPR026960">
    <property type="entry name" value="RVT-Znf"/>
</dbReference>
<dbReference type="Pfam" id="PF13966">
    <property type="entry name" value="zf-RVT"/>
    <property type="match status" value="1"/>
</dbReference>
<comment type="caution">
    <text evidence="2">The sequence shown here is derived from an EMBL/GenBank/DDBJ whole genome shotgun (WGS) entry which is preliminary data.</text>
</comment>
<name>A0A834W946_9FABA</name>
<proteinExistence type="predicted"/>
<keyword evidence="3" id="KW-1185">Reference proteome</keyword>
<dbReference type="EMBL" id="JAAIUW010000009">
    <property type="protein sequence ID" value="KAF7814835.1"/>
    <property type="molecule type" value="Genomic_DNA"/>
</dbReference>
<evidence type="ECO:0000313" key="2">
    <source>
        <dbReference type="EMBL" id="KAF7814835.1"/>
    </source>
</evidence>
<sequence length="255" mass="29640">MWAQVLRHKYGCGNDILPWVCLGSNPSRLWRGIAKRWHHVISGVRWQIGDGERIKFWSDGWISNCDKLYNLAYGPISDSDLNASVSSFVSPSGNVWSSIWKLPVPQRVRSFMWLCAHEKLLTNVERCKRQILDSASCDRCGAMAEDAIHPLRDCGNVKDIWLRLVKPCYWAEFFHEVFSMACWSIWRWRNEQLFQQSDGIPADPIFNILHRVRMASVAYRHILNSGKHPPSCIPFFVKWLPPEMEWVKVNVDGRV</sequence>
<feature type="domain" description="Reverse transcriptase zinc-binding" evidence="1">
    <location>
        <begin position="93"/>
        <end position="161"/>
    </location>
</feature>
<reference evidence="2" key="1">
    <citation type="submission" date="2020-09" db="EMBL/GenBank/DDBJ databases">
        <title>Genome-Enabled Discovery of Anthraquinone Biosynthesis in Senna tora.</title>
        <authorList>
            <person name="Kang S.-H."/>
            <person name="Pandey R.P."/>
            <person name="Lee C.-M."/>
            <person name="Sim J.-S."/>
            <person name="Jeong J.-T."/>
            <person name="Choi B.-S."/>
            <person name="Jung M."/>
            <person name="Ginzburg D."/>
            <person name="Zhao K."/>
            <person name="Won S.Y."/>
            <person name="Oh T.-J."/>
            <person name="Yu Y."/>
            <person name="Kim N.-H."/>
            <person name="Lee O.R."/>
            <person name="Lee T.-H."/>
            <person name="Bashyal P."/>
            <person name="Kim T.-S."/>
            <person name="Lee W.-H."/>
            <person name="Kawkins C."/>
            <person name="Kim C.-K."/>
            <person name="Kim J.S."/>
            <person name="Ahn B.O."/>
            <person name="Rhee S.Y."/>
            <person name="Sohng J.K."/>
        </authorList>
    </citation>
    <scope>NUCLEOTIDE SEQUENCE</scope>
    <source>
        <tissue evidence="2">Leaf</tissue>
    </source>
</reference>
<evidence type="ECO:0000313" key="3">
    <source>
        <dbReference type="Proteomes" id="UP000634136"/>
    </source>
</evidence>
<dbReference type="Proteomes" id="UP000634136">
    <property type="component" value="Unassembled WGS sequence"/>
</dbReference>
<organism evidence="2 3">
    <name type="scientific">Senna tora</name>
    <dbReference type="NCBI Taxonomy" id="362788"/>
    <lineage>
        <taxon>Eukaryota</taxon>
        <taxon>Viridiplantae</taxon>
        <taxon>Streptophyta</taxon>
        <taxon>Embryophyta</taxon>
        <taxon>Tracheophyta</taxon>
        <taxon>Spermatophyta</taxon>
        <taxon>Magnoliopsida</taxon>
        <taxon>eudicotyledons</taxon>
        <taxon>Gunneridae</taxon>
        <taxon>Pentapetalae</taxon>
        <taxon>rosids</taxon>
        <taxon>fabids</taxon>
        <taxon>Fabales</taxon>
        <taxon>Fabaceae</taxon>
        <taxon>Caesalpinioideae</taxon>
        <taxon>Cassia clade</taxon>
        <taxon>Senna</taxon>
    </lineage>
</organism>
<dbReference type="OrthoDB" id="1752219at2759"/>
<protein>
    <submittedName>
        <fullName evidence="2">Ribonuclease H</fullName>
    </submittedName>
</protein>
<gene>
    <name evidence="2" type="ORF">G2W53_028804</name>
</gene>
<evidence type="ECO:0000259" key="1">
    <source>
        <dbReference type="Pfam" id="PF13966"/>
    </source>
</evidence>